<feature type="compositionally biased region" description="Basic and acidic residues" evidence="1">
    <location>
        <begin position="67"/>
        <end position="77"/>
    </location>
</feature>
<comment type="caution">
    <text evidence="2">The sequence shown here is derived from an EMBL/GenBank/DDBJ whole genome shotgun (WGS) entry which is preliminary data.</text>
</comment>
<dbReference type="RefSeq" id="WP_087998652.1">
    <property type="nucleotide sequence ID" value="NZ_BMHB01000001.1"/>
</dbReference>
<evidence type="ECO:0000256" key="1">
    <source>
        <dbReference type="SAM" id="MobiDB-lite"/>
    </source>
</evidence>
<proteinExistence type="predicted"/>
<evidence type="ECO:0008006" key="4">
    <source>
        <dbReference type="Google" id="ProtNLM"/>
    </source>
</evidence>
<keyword evidence="3" id="KW-1185">Reference proteome</keyword>
<name>A0A8J3ETW5_9BACI</name>
<feature type="compositionally biased region" description="Polar residues" evidence="1">
    <location>
        <begin position="36"/>
        <end position="49"/>
    </location>
</feature>
<feature type="region of interest" description="Disordered" evidence="1">
    <location>
        <begin position="22"/>
        <end position="77"/>
    </location>
</feature>
<accession>A0A8J3ETW5</accession>
<gene>
    <name evidence="2" type="ORF">GCM10007380_03540</name>
</gene>
<reference evidence="3" key="1">
    <citation type="journal article" date="2019" name="Int. J. Syst. Evol. Microbiol.">
        <title>The Global Catalogue of Microorganisms (GCM) 10K type strain sequencing project: providing services to taxonomists for standard genome sequencing and annotation.</title>
        <authorList>
            <consortium name="The Broad Institute Genomics Platform"/>
            <consortium name="The Broad Institute Genome Sequencing Center for Infectious Disease"/>
            <person name="Wu L."/>
            <person name="Ma J."/>
        </authorList>
    </citation>
    <scope>NUCLEOTIDE SEQUENCE [LARGE SCALE GENOMIC DNA]</scope>
    <source>
        <strain evidence="3">CGMCC 1.14993</strain>
    </source>
</reference>
<dbReference type="PROSITE" id="PS51257">
    <property type="entry name" value="PROKAR_LIPOPROTEIN"/>
    <property type="match status" value="1"/>
</dbReference>
<feature type="compositionally biased region" description="Basic and acidic residues" evidence="1">
    <location>
        <begin position="26"/>
        <end position="35"/>
    </location>
</feature>
<dbReference type="EMBL" id="BMHB01000001">
    <property type="protein sequence ID" value="GGI10584.1"/>
    <property type="molecule type" value="Genomic_DNA"/>
</dbReference>
<evidence type="ECO:0000313" key="2">
    <source>
        <dbReference type="EMBL" id="GGI10584.1"/>
    </source>
</evidence>
<dbReference type="AlphaFoldDB" id="A0A8J3ETW5"/>
<dbReference type="Proteomes" id="UP000626244">
    <property type="component" value="Unassembled WGS sequence"/>
</dbReference>
<organism evidence="2 3">
    <name type="scientific">Gottfriedia solisilvae</name>
    <dbReference type="NCBI Taxonomy" id="1516104"/>
    <lineage>
        <taxon>Bacteria</taxon>
        <taxon>Bacillati</taxon>
        <taxon>Bacillota</taxon>
        <taxon>Bacilli</taxon>
        <taxon>Bacillales</taxon>
        <taxon>Bacillaceae</taxon>
        <taxon>Gottfriedia</taxon>
    </lineage>
</organism>
<sequence>MKKCLRLIGPFVISVTLLTGCNSSSDDQKSEKQQRVDNLSNKINTNYKKNNGVVEKDGKVRKNGVVNDKESRKMNNK</sequence>
<evidence type="ECO:0000313" key="3">
    <source>
        <dbReference type="Proteomes" id="UP000626244"/>
    </source>
</evidence>
<protein>
    <recommendedName>
        <fullName evidence="4">Lipoprotein</fullName>
    </recommendedName>
</protein>